<proteinExistence type="inferred from homology"/>
<keyword evidence="1" id="KW-0444">Lipid biosynthesis</keyword>
<accession>A0A7R9LLI6</accession>
<keyword evidence="1" id="KW-0560">Oxidoreductase</keyword>
<feature type="domain" description="Thioester reductase (TE)" evidence="2">
    <location>
        <begin position="41"/>
        <end position="147"/>
    </location>
</feature>
<dbReference type="GO" id="GO:0005777">
    <property type="term" value="C:peroxisome"/>
    <property type="evidence" value="ECO:0007669"/>
    <property type="project" value="TreeGrafter"/>
</dbReference>
<dbReference type="PANTHER" id="PTHR11011:SF45">
    <property type="entry name" value="FATTY ACYL-COA REDUCTASE CG8306-RELATED"/>
    <property type="match status" value="1"/>
</dbReference>
<keyword evidence="1" id="KW-0521">NADP</keyword>
<dbReference type="GO" id="GO:0080019">
    <property type="term" value="F:alcohol-forming very long-chain fatty acyl-CoA reductase activity"/>
    <property type="evidence" value="ECO:0007669"/>
    <property type="project" value="InterPro"/>
</dbReference>
<dbReference type="AlphaFoldDB" id="A0A7R9LLI6"/>
<dbReference type="Pfam" id="PF07993">
    <property type="entry name" value="NAD_binding_4"/>
    <property type="match status" value="1"/>
</dbReference>
<feature type="non-terminal residue" evidence="3">
    <location>
        <position position="147"/>
    </location>
</feature>
<keyword evidence="1" id="KW-0443">Lipid metabolism</keyword>
<dbReference type="GO" id="GO:0102965">
    <property type="term" value="F:alcohol-forming long-chain fatty acyl-CoA reductase activity"/>
    <property type="evidence" value="ECO:0007669"/>
    <property type="project" value="UniProtKB-EC"/>
</dbReference>
<name>A0A7R9LLI6_9ACAR</name>
<keyword evidence="4" id="KW-1185">Reference proteome</keyword>
<dbReference type="SUPFAM" id="SSF51735">
    <property type="entry name" value="NAD(P)-binding Rossmann-fold domains"/>
    <property type="match status" value="1"/>
</dbReference>
<protein>
    <recommendedName>
        <fullName evidence="1">Fatty acyl-CoA reductase</fullName>
        <ecNumber evidence="1">1.2.1.84</ecNumber>
    </recommendedName>
</protein>
<comment type="function">
    <text evidence="1">Catalyzes the reduction of fatty acyl-CoA to fatty alcohols.</text>
</comment>
<dbReference type="EMBL" id="CAJPIZ010030182">
    <property type="protein sequence ID" value="CAG2119859.1"/>
    <property type="molecule type" value="Genomic_DNA"/>
</dbReference>
<gene>
    <name evidence="3" type="ORF">OSB1V03_LOCUS19806</name>
</gene>
<dbReference type="Proteomes" id="UP000759131">
    <property type="component" value="Unassembled WGS sequence"/>
</dbReference>
<evidence type="ECO:0000313" key="4">
    <source>
        <dbReference type="Proteomes" id="UP000759131"/>
    </source>
</evidence>
<dbReference type="PANTHER" id="PTHR11011">
    <property type="entry name" value="MALE STERILITY PROTEIN 2-RELATED"/>
    <property type="match status" value="1"/>
</dbReference>
<dbReference type="EMBL" id="OC884757">
    <property type="protein sequence ID" value="CAD7643897.1"/>
    <property type="molecule type" value="Genomic_DNA"/>
</dbReference>
<evidence type="ECO:0000313" key="3">
    <source>
        <dbReference type="EMBL" id="CAD7643897.1"/>
    </source>
</evidence>
<evidence type="ECO:0000256" key="1">
    <source>
        <dbReference type="RuleBase" id="RU363097"/>
    </source>
</evidence>
<reference evidence="3" key="1">
    <citation type="submission" date="2020-11" db="EMBL/GenBank/DDBJ databases">
        <authorList>
            <person name="Tran Van P."/>
        </authorList>
    </citation>
    <scope>NUCLEOTIDE SEQUENCE</scope>
</reference>
<dbReference type="InterPro" id="IPR036291">
    <property type="entry name" value="NAD(P)-bd_dom_sf"/>
</dbReference>
<dbReference type="InterPro" id="IPR026055">
    <property type="entry name" value="FAR"/>
</dbReference>
<dbReference type="GO" id="GO:0035336">
    <property type="term" value="P:long-chain fatty-acyl-CoA metabolic process"/>
    <property type="evidence" value="ECO:0007669"/>
    <property type="project" value="TreeGrafter"/>
</dbReference>
<dbReference type="EC" id="1.2.1.84" evidence="1"/>
<evidence type="ECO:0000259" key="2">
    <source>
        <dbReference type="Pfam" id="PF07993"/>
    </source>
</evidence>
<dbReference type="InterPro" id="IPR013120">
    <property type="entry name" value="FAR_NAD-bd"/>
</dbReference>
<comment type="similarity">
    <text evidence="1">Belongs to the fatty acyl-CoA reductase family.</text>
</comment>
<dbReference type="OrthoDB" id="6512824at2759"/>
<organism evidence="3">
    <name type="scientific">Medioppia subpectinata</name>
    <dbReference type="NCBI Taxonomy" id="1979941"/>
    <lineage>
        <taxon>Eukaryota</taxon>
        <taxon>Metazoa</taxon>
        <taxon>Ecdysozoa</taxon>
        <taxon>Arthropoda</taxon>
        <taxon>Chelicerata</taxon>
        <taxon>Arachnida</taxon>
        <taxon>Acari</taxon>
        <taxon>Acariformes</taxon>
        <taxon>Sarcoptiformes</taxon>
        <taxon>Oribatida</taxon>
        <taxon>Brachypylina</taxon>
        <taxon>Oppioidea</taxon>
        <taxon>Oppiidae</taxon>
        <taxon>Medioppia</taxon>
    </lineage>
</organism>
<sequence>MSTETCINSNDSNNNNCIINADNSNDKSSIRQFYANKSVFITGASGFIGKILLLKLLVSCPDIGQIYVLMRPKNDVSSNKRLSAMLSAVPFQYALNDDDPRKKKVVPIEGDITRPGLGFSDADRALVTDTVSVVFHCAASIKFDAPL</sequence>
<dbReference type="Gene3D" id="3.40.50.720">
    <property type="entry name" value="NAD(P)-binding Rossmann-like Domain"/>
    <property type="match status" value="1"/>
</dbReference>
<comment type="catalytic activity">
    <reaction evidence="1">
        <text>a long-chain fatty acyl-CoA + 2 NADPH + 2 H(+) = a long-chain primary fatty alcohol + 2 NADP(+) + CoA</text>
        <dbReference type="Rhea" id="RHEA:52716"/>
        <dbReference type="ChEBI" id="CHEBI:15378"/>
        <dbReference type="ChEBI" id="CHEBI:57287"/>
        <dbReference type="ChEBI" id="CHEBI:57783"/>
        <dbReference type="ChEBI" id="CHEBI:58349"/>
        <dbReference type="ChEBI" id="CHEBI:77396"/>
        <dbReference type="ChEBI" id="CHEBI:83139"/>
        <dbReference type="EC" id="1.2.1.84"/>
    </reaction>
</comment>